<sequence length="175" mass="19732">MALFNLTVDEFHGMWNLGNAGYYVLEMPDPTAGFLLSHPIRAGGLYPPLPVSKFLPACGVTTEEPSTWGVAMEELEGLWKRHSVDGHPPRSPDDHLTPEATTKFLHDIVDLAYPRLLAAGYVTGKEDVSSWAEKLWSLYLYDKNNQAVKSIAWRHVRRVVLFKGQEFGHVLTAWR</sequence>
<evidence type="ECO:0000313" key="1">
    <source>
        <dbReference type="EMBL" id="CAD9664457.1"/>
    </source>
</evidence>
<accession>A0A7S2W3E4</accession>
<name>A0A7S2W3E4_9STRA</name>
<dbReference type="EMBL" id="HBHJ01003304">
    <property type="protein sequence ID" value="CAD9664457.1"/>
    <property type="molecule type" value="Transcribed_RNA"/>
</dbReference>
<reference evidence="1" key="1">
    <citation type="submission" date="2021-01" db="EMBL/GenBank/DDBJ databases">
        <authorList>
            <person name="Corre E."/>
            <person name="Pelletier E."/>
            <person name="Niang G."/>
            <person name="Scheremetjew M."/>
            <person name="Finn R."/>
            <person name="Kale V."/>
            <person name="Holt S."/>
            <person name="Cochrane G."/>
            <person name="Meng A."/>
            <person name="Brown T."/>
            <person name="Cohen L."/>
        </authorList>
    </citation>
    <scope>NUCLEOTIDE SEQUENCE</scope>
    <source>
        <strain evidence="1">CCMP1243</strain>
    </source>
</reference>
<gene>
    <name evidence="1" type="ORF">RMAR1173_LOCUS2109</name>
</gene>
<protein>
    <submittedName>
        <fullName evidence="1">Uncharacterized protein</fullName>
    </submittedName>
</protein>
<dbReference type="AlphaFoldDB" id="A0A7S2W3E4"/>
<proteinExistence type="predicted"/>
<organism evidence="1">
    <name type="scientific">Rhizochromulina marina</name>
    <dbReference type="NCBI Taxonomy" id="1034831"/>
    <lineage>
        <taxon>Eukaryota</taxon>
        <taxon>Sar</taxon>
        <taxon>Stramenopiles</taxon>
        <taxon>Ochrophyta</taxon>
        <taxon>Dictyochophyceae</taxon>
        <taxon>Rhizochromulinales</taxon>
        <taxon>Rhizochromulina</taxon>
    </lineage>
</organism>